<evidence type="ECO:0000256" key="9">
    <source>
        <dbReference type="ARBA" id="ARBA00022946"/>
    </source>
</evidence>
<dbReference type="KEGG" id="yli:2907516"/>
<evidence type="ECO:0000256" key="1">
    <source>
        <dbReference type="ARBA" id="ARBA00002294"/>
    </source>
</evidence>
<feature type="domain" description="N-acetyltransferase" evidence="14">
    <location>
        <begin position="402"/>
        <end position="604"/>
    </location>
</feature>
<dbReference type="AlphaFoldDB" id="A0A1D8N822"/>
<dbReference type="UniPathway" id="UPA00068">
    <property type="reaction ID" value="UER00106"/>
</dbReference>
<dbReference type="InterPro" id="IPR036393">
    <property type="entry name" value="AceGlu_kinase-like_sf"/>
</dbReference>
<dbReference type="GO" id="GO:0005759">
    <property type="term" value="C:mitochondrial matrix"/>
    <property type="evidence" value="ECO:0007669"/>
    <property type="project" value="TreeGrafter"/>
</dbReference>
<comment type="pathway">
    <text evidence="3 13">Amino-acid biosynthesis; L-arginine biosynthesis; N(2)-acetyl-L-ornithine from L-glutamate: step 1/4.</text>
</comment>
<dbReference type="PANTHER" id="PTHR23342">
    <property type="entry name" value="N-ACETYLGLUTAMATE SYNTHASE"/>
    <property type="match status" value="1"/>
</dbReference>
<evidence type="ECO:0000256" key="12">
    <source>
        <dbReference type="ARBA" id="ARBA00048372"/>
    </source>
</evidence>
<evidence type="ECO:0000256" key="4">
    <source>
        <dbReference type="ARBA" id="ARBA00008694"/>
    </source>
</evidence>
<dbReference type="Proteomes" id="UP000182444">
    <property type="component" value="Chromosome 1B"/>
</dbReference>
<organism evidence="15 17">
    <name type="scientific">Yarrowia lipolytica</name>
    <name type="common">Candida lipolytica</name>
    <dbReference type="NCBI Taxonomy" id="4952"/>
    <lineage>
        <taxon>Eukaryota</taxon>
        <taxon>Fungi</taxon>
        <taxon>Dikarya</taxon>
        <taxon>Ascomycota</taxon>
        <taxon>Saccharomycotina</taxon>
        <taxon>Dipodascomycetes</taxon>
        <taxon>Dipodascales</taxon>
        <taxon>Dipodascales incertae sedis</taxon>
        <taxon>Yarrowia</taxon>
    </lineage>
</organism>
<keyword evidence="7 13" id="KW-0028">Amino-acid biosynthesis</keyword>
<comment type="catalytic activity">
    <reaction evidence="12 13">
        <text>L-glutamate + acetyl-CoA = N-acetyl-L-glutamate + CoA + H(+)</text>
        <dbReference type="Rhea" id="RHEA:24292"/>
        <dbReference type="ChEBI" id="CHEBI:15378"/>
        <dbReference type="ChEBI" id="CHEBI:29985"/>
        <dbReference type="ChEBI" id="CHEBI:44337"/>
        <dbReference type="ChEBI" id="CHEBI:57287"/>
        <dbReference type="ChEBI" id="CHEBI:57288"/>
        <dbReference type="EC" id="2.3.1.1"/>
    </reaction>
</comment>
<dbReference type="GO" id="GO:0006592">
    <property type="term" value="P:ornithine biosynthetic process"/>
    <property type="evidence" value="ECO:0007669"/>
    <property type="project" value="TreeGrafter"/>
</dbReference>
<dbReference type="OrthoDB" id="5585968at2759"/>
<keyword evidence="10 13" id="KW-0496">Mitochondrion</keyword>
<evidence type="ECO:0000256" key="11">
    <source>
        <dbReference type="ARBA" id="ARBA00023315"/>
    </source>
</evidence>
<dbReference type="Proteomes" id="UP000256601">
    <property type="component" value="Unassembled WGS sequence"/>
</dbReference>
<dbReference type="VEuPathDB" id="FungiDB:YALI1_B21356g"/>
<reference evidence="16 18" key="2">
    <citation type="submission" date="2018-07" db="EMBL/GenBank/DDBJ databases">
        <title>Draft Genome Assemblies for Five Robust Yarrowia lipolytica Strains Exhibiting High Lipid Production and Pentose Sugar Utilization and Sugar Alcohol Secretion from Undetoxified Lignocellulosic Biomass Hydrolysates.</title>
        <authorList>
            <consortium name="DOE Joint Genome Institute"/>
            <person name="Walker C."/>
            <person name="Ryu S."/>
            <person name="Na H."/>
            <person name="Zane M."/>
            <person name="LaButti K."/>
            <person name="Lipzen A."/>
            <person name="Haridas S."/>
            <person name="Barry K."/>
            <person name="Grigoriev I.V."/>
            <person name="Quarterman J."/>
            <person name="Slininger P."/>
            <person name="Dien B."/>
            <person name="Trinh C.T."/>
        </authorList>
    </citation>
    <scope>NUCLEOTIDE SEQUENCE [LARGE SCALE GENOMIC DNA]</scope>
    <source>
        <strain evidence="16 18">YB392</strain>
    </source>
</reference>
<dbReference type="EMBL" id="KZ858953">
    <property type="protein sequence ID" value="RDW28378.1"/>
    <property type="molecule type" value="Genomic_DNA"/>
</dbReference>
<evidence type="ECO:0000256" key="2">
    <source>
        <dbReference type="ARBA" id="ARBA00004173"/>
    </source>
</evidence>
<evidence type="ECO:0000256" key="13">
    <source>
        <dbReference type="PIRNR" id="PIRNR007892"/>
    </source>
</evidence>
<dbReference type="GO" id="GO:0004042">
    <property type="term" value="F:L-glutamate N-acetyltransferase activity"/>
    <property type="evidence" value="ECO:0007669"/>
    <property type="project" value="InterPro"/>
</dbReference>
<dbReference type="Pfam" id="PF04768">
    <property type="entry name" value="NAT"/>
    <property type="match status" value="1"/>
</dbReference>
<dbReference type="OMA" id="NAMVRDC"/>
<sequence length="608" mass="67106">MLRSSRITAGTCVSRGWHSYTTKTPTKTAIPPAAKSSNEAKDLILSVLQSAATKREAKTYISRYAPLTGVELQKKKEGLVQRLLGVGKEQDNKEIENLTGHAPEGLLGDSEGTLRVAIIKIRDIKSIEDDLIAQMGETIARLSRLGVSPIVVVDAGKARNDFLKLDNKPFRHYQKLILQKVFKISDAIDAASPDVGARPIEGLFSMNKKGLRLAMPQMLMHPLSHGKVPVLAPLAYDDVTSEEKLVMADDVVHFLTQKLAEVPANILSVEKIIFVDPLGGIPSVERSGAHVFVNLKQELSDIAAELHMGFIPPAQREVHLANLKAMHKALKFLPPTASGLITTPAVAAIPSVGRNPIIYNVLTDRPVISPSLPVELKKTPTLETTLLREGMPVITLKSDKGLNLITEHEKGNIDLDRLWHLIEDSFGRRIDKQHYLNRVNGKIAGIIIAGDYEGAAIITWEDIDPVKAQEDRDAADRAAAEAAAAYAAGIPLPSPPLYQKLGDAVPLNPNQVAYLDKFAVLKRSQGSSSVADVVFKGMVMSQFPNELLWRSRKNNPVNKWYFDRSKGSFKIPGSEWCMFWTGRKTREQYLERFVDICTRIEPSLREEL</sequence>
<comment type="similarity">
    <text evidence="4 13">Belongs to the acetyltransferase family.</text>
</comment>
<dbReference type="GO" id="GO:0006526">
    <property type="term" value="P:L-arginine biosynthetic process"/>
    <property type="evidence" value="ECO:0007669"/>
    <property type="project" value="UniProtKB-UniPathway"/>
</dbReference>
<evidence type="ECO:0000256" key="10">
    <source>
        <dbReference type="ARBA" id="ARBA00023128"/>
    </source>
</evidence>
<dbReference type="RefSeq" id="XP_500971.1">
    <property type="nucleotide sequence ID" value="XM_500971.1"/>
</dbReference>
<dbReference type="VEuPathDB" id="FungiDB:YALI0_B16390g"/>
<keyword evidence="11 13" id="KW-0012">Acyltransferase</keyword>
<evidence type="ECO:0000256" key="7">
    <source>
        <dbReference type="ARBA" id="ARBA00022605"/>
    </source>
</evidence>
<dbReference type="EMBL" id="CP017554">
    <property type="protein sequence ID" value="AOW01790.1"/>
    <property type="molecule type" value="Genomic_DNA"/>
</dbReference>
<evidence type="ECO:0000259" key="14">
    <source>
        <dbReference type="PROSITE" id="PS51731"/>
    </source>
</evidence>
<evidence type="ECO:0000256" key="5">
    <source>
        <dbReference type="ARBA" id="ARBA00012697"/>
    </source>
</evidence>
<dbReference type="PROSITE" id="PS51731">
    <property type="entry name" value="GNAT_NAGS"/>
    <property type="match status" value="1"/>
</dbReference>
<keyword evidence="9" id="KW-0809">Transit peptide</keyword>
<dbReference type="GeneID" id="2907516"/>
<evidence type="ECO:0000256" key="6">
    <source>
        <dbReference type="ARBA" id="ARBA00018802"/>
    </source>
</evidence>
<dbReference type="EC" id="2.3.1.1" evidence="5 13"/>
<reference evidence="15 17" key="1">
    <citation type="journal article" date="2016" name="PLoS ONE">
        <title>Sequence Assembly of Yarrowia lipolytica Strain W29/CLIB89 Shows Transposable Element Diversity.</title>
        <authorList>
            <person name="Magnan C."/>
            <person name="Yu J."/>
            <person name="Chang I."/>
            <person name="Jahn E."/>
            <person name="Kanomata Y."/>
            <person name="Wu J."/>
            <person name="Zeller M."/>
            <person name="Oakes M."/>
            <person name="Baldi P."/>
            <person name="Sandmeyer S."/>
        </authorList>
    </citation>
    <scope>NUCLEOTIDE SEQUENCE [LARGE SCALE GENOMIC DNA]</scope>
    <source>
        <strain evidence="15">CLIB89</strain>
        <strain evidence="17">CLIB89(W29)</strain>
    </source>
</reference>
<gene>
    <name evidence="16" type="ORF">B0I71DRAFT_127481</name>
    <name evidence="15" type="ORF">YALI1_B21356g</name>
</gene>
<evidence type="ECO:0000256" key="8">
    <source>
        <dbReference type="ARBA" id="ARBA00022679"/>
    </source>
</evidence>
<evidence type="ECO:0000313" key="15">
    <source>
        <dbReference type="EMBL" id="AOW01790.1"/>
    </source>
</evidence>
<comment type="function">
    <text evidence="1 13">N-acetylglutamate synthase involved in arginine biosynthesis.</text>
</comment>
<dbReference type="Gene3D" id="3.40.1160.10">
    <property type="entry name" value="Acetylglutamate kinase-like"/>
    <property type="match status" value="1"/>
</dbReference>
<evidence type="ECO:0000256" key="3">
    <source>
        <dbReference type="ARBA" id="ARBA00004925"/>
    </source>
</evidence>
<dbReference type="eggNOG" id="KOG2436">
    <property type="taxonomic scope" value="Eukaryota"/>
</dbReference>
<dbReference type="SMR" id="A0A1D8N822"/>
<dbReference type="PANTHER" id="PTHR23342:SF4">
    <property type="entry name" value="AMINO-ACID ACETYLTRANSFERASE, MITOCHONDRIAL"/>
    <property type="match status" value="1"/>
</dbReference>
<accession>A0A1D8N822</accession>
<dbReference type="InterPro" id="IPR006855">
    <property type="entry name" value="Vertebrate-like_GNAT_dom"/>
</dbReference>
<dbReference type="PIRSF" id="PIRSF007892">
    <property type="entry name" value="NAGS_fungal"/>
    <property type="match status" value="1"/>
</dbReference>
<dbReference type="Gene3D" id="3.40.630.30">
    <property type="match status" value="1"/>
</dbReference>
<proteinExistence type="inferred from homology"/>
<evidence type="ECO:0000313" key="17">
    <source>
        <dbReference type="Proteomes" id="UP000182444"/>
    </source>
</evidence>
<name>A0A1D8N822_YARLL</name>
<comment type="subcellular location">
    <subcellularLocation>
        <location evidence="2 13">Mitochondrion</location>
    </subcellularLocation>
</comment>
<evidence type="ECO:0000313" key="18">
    <source>
        <dbReference type="Proteomes" id="UP000256601"/>
    </source>
</evidence>
<protein>
    <recommendedName>
        <fullName evidence="6 13">Amino-acid acetyltransferase, mitochondrial</fullName>
        <ecNumber evidence="5 13">2.3.1.1</ecNumber>
    </recommendedName>
    <alternativeName>
        <fullName evidence="13">Glutamate N-acetyltransferase</fullName>
    </alternativeName>
    <alternativeName>
        <fullName evidence="13">N-acetylglutamate synthase</fullName>
    </alternativeName>
</protein>
<evidence type="ECO:0000313" key="16">
    <source>
        <dbReference type="EMBL" id="RDW28378.1"/>
    </source>
</evidence>
<dbReference type="InterPro" id="IPR011190">
    <property type="entry name" value="GlcNAc_Synth_fun"/>
</dbReference>
<keyword evidence="8 13" id="KW-0808">Transferase</keyword>